<dbReference type="CDD" id="cd06257">
    <property type="entry name" value="DnaJ"/>
    <property type="match status" value="1"/>
</dbReference>
<dbReference type="AlphaFoldDB" id="A0A8C9V7W9"/>
<dbReference type="GO" id="GO:0051787">
    <property type="term" value="F:misfolded protein binding"/>
    <property type="evidence" value="ECO:0007669"/>
    <property type="project" value="TreeGrafter"/>
</dbReference>
<dbReference type="InterPro" id="IPR051948">
    <property type="entry name" value="Hsp70_co-chaperone_J-domain"/>
</dbReference>
<keyword evidence="1" id="KW-0143">Chaperone</keyword>
<dbReference type="Pfam" id="PF00226">
    <property type="entry name" value="DnaJ"/>
    <property type="match status" value="1"/>
</dbReference>
<reference evidence="8" key="2">
    <citation type="submission" date="2025-08" db="UniProtKB">
        <authorList>
            <consortium name="Ensembl"/>
        </authorList>
    </citation>
    <scope>IDENTIFICATION</scope>
</reference>
<evidence type="ECO:0000313" key="9">
    <source>
        <dbReference type="Proteomes" id="UP000694397"/>
    </source>
</evidence>
<dbReference type="PANTHER" id="PTHR44360:SF1">
    <property type="entry name" value="DNAJ HOMOLOG SUBFAMILY B MEMBER 9"/>
    <property type="match status" value="1"/>
</dbReference>
<proteinExistence type="predicted"/>
<dbReference type="Gene3D" id="1.10.287.110">
    <property type="entry name" value="DnaJ domain"/>
    <property type="match status" value="1"/>
</dbReference>
<feature type="signal peptide" evidence="6">
    <location>
        <begin position="1"/>
        <end position="19"/>
    </location>
</feature>
<dbReference type="GO" id="GO:0051087">
    <property type="term" value="F:protein-folding chaperone binding"/>
    <property type="evidence" value="ECO:0007669"/>
    <property type="project" value="TreeGrafter"/>
</dbReference>
<organism evidence="8 9">
    <name type="scientific">Scleropages formosus</name>
    <name type="common">Asian bonytongue</name>
    <name type="synonym">Osteoglossum formosum</name>
    <dbReference type="NCBI Taxonomy" id="113540"/>
    <lineage>
        <taxon>Eukaryota</taxon>
        <taxon>Metazoa</taxon>
        <taxon>Chordata</taxon>
        <taxon>Craniata</taxon>
        <taxon>Vertebrata</taxon>
        <taxon>Euteleostomi</taxon>
        <taxon>Actinopterygii</taxon>
        <taxon>Neopterygii</taxon>
        <taxon>Teleostei</taxon>
        <taxon>Osteoglossocephala</taxon>
        <taxon>Osteoglossomorpha</taxon>
        <taxon>Osteoglossiformes</taxon>
        <taxon>Osteoglossidae</taxon>
        <taxon>Scleropages</taxon>
    </lineage>
</organism>
<dbReference type="Proteomes" id="UP000694397">
    <property type="component" value="Chromosome 2"/>
</dbReference>
<dbReference type="GeneTree" id="ENSGT00940000176938"/>
<protein>
    <recommendedName>
        <fullName evidence="2">DnaJ homolog subfamily B member 9</fullName>
    </recommendedName>
    <alternativeName>
        <fullName evidence="3">Endoplasmic reticulum DNA J domain-containing protein 4</fullName>
    </alternativeName>
</protein>
<dbReference type="OrthoDB" id="10250354at2759"/>
<evidence type="ECO:0000256" key="4">
    <source>
        <dbReference type="ARBA" id="ARBA00045428"/>
    </source>
</evidence>
<dbReference type="GO" id="GO:0036503">
    <property type="term" value="P:ERAD pathway"/>
    <property type="evidence" value="ECO:0007669"/>
    <property type="project" value="TreeGrafter"/>
</dbReference>
<dbReference type="PANTHER" id="PTHR44360">
    <property type="entry name" value="DNAJ HOMOLOG SUBFAMILY B MEMBER 9"/>
    <property type="match status" value="1"/>
</dbReference>
<evidence type="ECO:0000256" key="6">
    <source>
        <dbReference type="SAM" id="SignalP"/>
    </source>
</evidence>
<reference evidence="8 9" key="1">
    <citation type="submission" date="2019-04" db="EMBL/GenBank/DDBJ databases">
        <authorList>
            <consortium name="Wellcome Sanger Institute Data Sharing"/>
        </authorList>
    </citation>
    <scope>NUCLEOTIDE SEQUENCE [LARGE SCALE GENOMIC DNA]</scope>
</reference>
<dbReference type="Ensembl" id="ENSSFOT00015031139.2">
    <property type="protein sequence ID" value="ENSSFOP00015030790.2"/>
    <property type="gene ID" value="ENSSFOG00015019749.2"/>
</dbReference>
<reference evidence="8" key="3">
    <citation type="submission" date="2025-09" db="UniProtKB">
        <authorList>
            <consortium name="Ensembl"/>
        </authorList>
    </citation>
    <scope>IDENTIFICATION</scope>
</reference>
<dbReference type="InterPro" id="IPR036869">
    <property type="entry name" value="J_dom_sf"/>
</dbReference>
<keyword evidence="9" id="KW-1185">Reference proteome</keyword>
<dbReference type="SMART" id="SM00271">
    <property type="entry name" value="DnaJ"/>
    <property type="match status" value="1"/>
</dbReference>
<comment type="subunit">
    <text evidence="5">Interacts with HSPA5/BiP; interaction is direct. Interacts with ERN1/IRE1 (via the luminal region). Interacts with DERL1.</text>
</comment>
<sequence>MGTASLAFVCIVVLRMAVAADDYYDVLGVPRSASNLQVKKAFHKLAMKYHPDRNSSPDAEAIFRKIAEGEKTCQLNFLKGQSSCMVRKFFKRLHGHLPSDDVVILT</sequence>
<evidence type="ECO:0000313" key="8">
    <source>
        <dbReference type="Ensembl" id="ENSSFOP00015030790.2"/>
    </source>
</evidence>
<feature type="domain" description="J" evidence="7">
    <location>
        <begin position="22"/>
        <end position="94"/>
    </location>
</feature>
<evidence type="ECO:0000256" key="5">
    <source>
        <dbReference type="ARBA" id="ARBA00046365"/>
    </source>
</evidence>
<comment type="function">
    <text evidence="4">Co-chaperone for Hsp70 protein HSPA5/BiP that acts as a key repressor of the ERN1/IRE1-mediated unfolded protein response (UPR). J domain-containing co-chaperones stimulate the ATPase activity of Hsp70 proteins and are required for efficient substrate recognition by Hsp70 proteins. In the unstressed endoplasmic reticulum, interacts with the luminal region of ERN1/IRE1 and selectively recruits HSPA5/BiP: HSPA5/BiP disrupts the dimerization of the active ERN1/IRE1 luminal region, thereby inactivating ERN1/IRE1. Also involved in endoplasmic reticulum-associated degradation (ERAD) of misfolded proteins. Required for survival of B-cell progenitors and normal antibody production.</text>
</comment>
<evidence type="ECO:0000256" key="3">
    <source>
        <dbReference type="ARBA" id="ARBA00041533"/>
    </source>
</evidence>
<evidence type="ECO:0000256" key="2">
    <source>
        <dbReference type="ARBA" id="ARBA00040158"/>
    </source>
</evidence>
<dbReference type="GO" id="GO:0005783">
    <property type="term" value="C:endoplasmic reticulum"/>
    <property type="evidence" value="ECO:0007669"/>
    <property type="project" value="TreeGrafter"/>
</dbReference>
<keyword evidence="6" id="KW-0732">Signal</keyword>
<evidence type="ECO:0000259" key="7">
    <source>
        <dbReference type="PROSITE" id="PS50076"/>
    </source>
</evidence>
<feature type="chain" id="PRO_5045549780" description="DnaJ homolog subfamily B member 9" evidence="6">
    <location>
        <begin position="20"/>
        <end position="106"/>
    </location>
</feature>
<name>A0A8C9V7W9_SCLFO</name>
<dbReference type="PRINTS" id="PR00625">
    <property type="entry name" value="JDOMAIN"/>
</dbReference>
<evidence type="ECO:0000256" key="1">
    <source>
        <dbReference type="ARBA" id="ARBA00023186"/>
    </source>
</evidence>
<dbReference type="InterPro" id="IPR001623">
    <property type="entry name" value="DnaJ_domain"/>
</dbReference>
<dbReference type="SUPFAM" id="SSF46565">
    <property type="entry name" value="Chaperone J-domain"/>
    <property type="match status" value="1"/>
</dbReference>
<dbReference type="PROSITE" id="PS50076">
    <property type="entry name" value="DNAJ_2"/>
    <property type="match status" value="1"/>
</dbReference>
<accession>A0A8C9V7W9</accession>